<dbReference type="PANTHER" id="PTHR14052:SF0">
    <property type="entry name" value="ORIGIN RECOGNITION COMPLEX SUBUNIT 2"/>
    <property type="match status" value="1"/>
</dbReference>
<evidence type="ECO:0000256" key="6">
    <source>
        <dbReference type="SAM" id="MobiDB-lite"/>
    </source>
</evidence>
<organism evidence="9">
    <name type="scientific">Lichtheimia ramosa</name>
    <dbReference type="NCBI Taxonomy" id="688394"/>
    <lineage>
        <taxon>Eukaryota</taxon>
        <taxon>Fungi</taxon>
        <taxon>Fungi incertae sedis</taxon>
        <taxon>Mucoromycota</taxon>
        <taxon>Mucoromycotina</taxon>
        <taxon>Mucoromycetes</taxon>
        <taxon>Mucorales</taxon>
        <taxon>Lichtheimiaceae</taxon>
        <taxon>Lichtheimia</taxon>
    </lineage>
</organism>
<feature type="domain" description="Origin recognition complex subunit 2 RecA-like" evidence="7">
    <location>
        <begin position="273"/>
        <end position="438"/>
    </location>
</feature>
<evidence type="ECO:0000256" key="2">
    <source>
        <dbReference type="ARBA" id="ARBA00007421"/>
    </source>
</evidence>
<comment type="subunit">
    <text evidence="5">Component of the origin recognition complex (ORC).</text>
</comment>
<dbReference type="Pfam" id="PF24882">
    <property type="entry name" value="WHD_ORC2"/>
    <property type="match status" value="1"/>
</dbReference>
<sequence>MASVNVRTQGDDEIETHILSVVDSETLKAEEALAKQVKGGNRRPRTHRRIVGHQVGLAEEDVGKQQQNAVEEEQDMEPVPRPLLHANISQQRQTESMIIDEDETKVEEHDKENTGRALFGFTAGVRKGKSTQSMMKKAMEEQEQAAVTATRKKRGRPPKQKDNKVDHAKRQRIQRQMEILKDNQQSDAEDNATDTEEEEEEEEEEEKNDTQRDDSDAEDVGKVDDAAGYERYFQDLHGKSMTSNNTMSKLAVLEPAEFNELLENAPKKHSNDIQQLVRMHKRHYPQWFFELKAGFNLLFYGYGSKRRLLNKFAQEILTDGPLLVINGFFPSITIKDILNKITLGVLPEGFAPSSTSTQEIVTFICDYFASDDRIYDKLYLVIHNIDGNNLRNERTQTALSILAHSPNIHLVASIDNINAPLLWDSVRASRFNWVWHDATTYDDYIVETSFENTLLVRTSEMGGARGAQYVLRSLTSNARGVFRVLAESQLIEMEMANFDHARGNDSVGLTYSRYYDKCREGFFVSTDVAFRSQLTEFHDHHIINSKKLLDGTEVFFIPLDKKTLSGLLDEMAD</sequence>
<evidence type="ECO:0000256" key="1">
    <source>
        <dbReference type="ARBA" id="ARBA00004123"/>
    </source>
</evidence>
<dbReference type="GO" id="GO:0005664">
    <property type="term" value="C:nuclear origin of replication recognition complex"/>
    <property type="evidence" value="ECO:0007669"/>
    <property type="project" value="UniProtKB-UniRule"/>
</dbReference>
<evidence type="ECO:0000256" key="4">
    <source>
        <dbReference type="ARBA" id="ARBA00023242"/>
    </source>
</evidence>
<evidence type="ECO:0000259" key="8">
    <source>
        <dbReference type="Pfam" id="PF24882"/>
    </source>
</evidence>
<comment type="function">
    <text evidence="5">Component of the origin recognition complex (ORC) that binds origins of replication. DNA-binding is ATP-dependent. ORC is required to assemble the pre-replication complex necessary to initiate DNA replication.</text>
</comment>
<dbReference type="Pfam" id="PF04084">
    <property type="entry name" value="RecA-like_ORC2"/>
    <property type="match status" value="1"/>
</dbReference>
<comment type="similarity">
    <text evidence="2 5">Belongs to the ORC2 family.</text>
</comment>
<accession>A0A077WA88</accession>
<evidence type="ECO:0000256" key="5">
    <source>
        <dbReference type="RuleBase" id="RU368084"/>
    </source>
</evidence>
<dbReference type="EMBL" id="LK023313">
    <property type="protein sequence ID" value="CDS03509.1"/>
    <property type="molecule type" value="Genomic_DNA"/>
</dbReference>
<dbReference type="PANTHER" id="PTHR14052">
    <property type="entry name" value="ORIGIN RECOGNITION COMPLEX SUBUNIT 2"/>
    <property type="match status" value="1"/>
</dbReference>
<dbReference type="InterPro" id="IPR056772">
    <property type="entry name" value="RecA-like_ORC2"/>
</dbReference>
<evidence type="ECO:0000313" key="9">
    <source>
        <dbReference type="EMBL" id="CDS03509.1"/>
    </source>
</evidence>
<dbReference type="InterPro" id="IPR056773">
    <property type="entry name" value="WHD_ORC2"/>
</dbReference>
<evidence type="ECO:0000259" key="7">
    <source>
        <dbReference type="Pfam" id="PF04084"/>
    </source>
</evidence>
<feature type="compositionally biased region" description="Basic and acidic residues" evidence="6">
    <location>
        <begin position="159"/>
        <end position="168"/>
    </location>
</feature>
<keyword evidence="3 5" id="KW-0235">DNA replication</keyword>
<keyword evidence="4 5" id="KW-0539">Nucleus</keyword>
<gene>
    <name evidence="9" type="ORF">LRAMOSA00911</name>
</gene>
<dbReference type="GO" id="GO:0006260">
    <property type="term" value="P:DNA replication"/>
    <property type="evidence" value="ECO:0007669"/>
    <property type="project" value="UniProtKB-UniRule"/>
</dbReference>
<proteinExistence type="inferred from homology"/>
<dbReference type="AlphaFoldDB" id="A0A077WA88"/>
<feature type="compositionally biased region" description="Basic and acidic residues" evidence="6">
    <location>
        <begin position="208"/>
        <end position="220"/>
    </location>
</feature>
<feature type="region of interest" description="Disordered" evidence="6">
    <location>
        <begin position="59"/>
        <end position="220"/>
    </location>
</feature>
<evidence type="ECO:0000256" key="3">
    <source>
        <dbReference type="ARBA" id="ARBA00022705"/>
    </source>
</evidence>
<feature type="compositionally biased region" description="Polar residues" evidence="6">
    <location>
        <begin position="87"/>
        <end position="96"/>
    </location>
</feature>
<protein>
    <recommendedName>
        <fullName evidence="5">Origin recognition complex subunit 2</fullName>
    </recommendedName>
</protein>
<feature type="domain" description="Origin recognition complex subunit 2 winged-helix" evidence="8">
    <location>
        <begin position="502"/>
        <end position="562"/>
    </location>
</feature>
<dbReference type="OrthoDB" id="346673at2759"/>
<name>A0A077WA88_9FUNG</name>
<reference evidence="9" key="1">
    <citation type="journal article" date="2014" name="Genome Announc.">
        <title>De novo whole-genome sequence and genome annotation of Lichtheimia ramosa.</title>
        <authorList>
            <person name="Linde J."/>
            <person name="Schwartze V."/>
            <person name="Binder U."/>
            <person name="Lass-Florl C."/>
            <person name="Voigt K."/>
            <person name="Horn F."/>
        </authorList>
    </citation>
    <scope>NUCLEOTIDE SEQUENCE</scope>
    <source>
        <strain evidence="9">JMRC FSU:6197</strain>
    </source>
</reference>
<comment type="subcellular location">
    <subcellularLocation>
        <location evidence="1 5">Nucleus</location>
    </subcellularLocation>
</comment>
<dbReference type="GO" id="GO:0003688">
    <property type="term" value="F:DNA replication origin binding"/>
    <property type="evidence" value="ECO:0007669"/>
    <property type="project" value="UniProtKB-UniRule"/>
</dbReference>
<feature type="compositionally biased region" description="Acidic residues" evidence="6">
    <location>
        <begin position="187"/>
        <end position="207"/>
    </location>
</feature>
<dbReference type="InterPro" id="IPR007220">
    <property type="entry name" value="ORC2"/>
</dbReference>